<dbReference type="EMBL" id="CADEPM010000002">
    <property type="protein sequence ID" value="CAB3399605.1"/>
    <property type="molecule type" value="Genomic_DNA"/>
</dbReference>
<dbReference type="Proteomes" id="UP000494206">
    <property type="component" value="Unassembled WGS sequence"/>
</dbReference>
<evidence type="ECO:0000313" key="3">
    <source>
        <dbReference type="Proteomes" id="UP000494206"/>
    </source>
</evidence>
<sequence>MDHLMPPRKKYCAKKTWPEAAGGELTYIRERIEYAMTMFMLDDPSRPLEKAPLHHFPLISEIIRLSEDEEAYYAKVKNSESNQEMASIPIPDVFQSCTETDVTRRNPKYAMLNPSRKIGNITVAECIESIFLFDKWLFKYRYSYEDVTRNQLSLGYMPIHAGGSKKIFKRKSRSVVRCGPEKAEILHEERKYKFPPELIKRLNRIYERHRDLFIGIASDNESTESDYSSEDTSEDCEDSTEDDDSEDLPHKIASARS</sequence>
<dbReference type="AlphaFoldDB" id="A0A8S1EP88"/>
<comment type="caution">
    <text evidence="2">The sequence shown here is derived from an EMBL/GenBank/DDBJ whole genome shotgun (WGS) entry which is preliminary data.</text>
</comment>
<organism evidence="2 3">
    <name type="scientific">Caenorhabditis bovis</name>
    <dbReference type="NCBI Taxonomy" id="2654633"/>
    <lineage>
        <taxon>Eukaryota</taxon>
        <taxon>Metazoa</taxon>
        <taxon>Ecdysozoa</taxon>
        <taxon>Nematoda</taxon>
        <taxon>Chromadorea</taxon>
        <taxon>Rhabditida</taxon>
        <taxon>Rhabditina</taxon>
        <taxon>Rhabditomorpha</taxon>
        <taxon>Rhabditoidea</taxon>
        <taxon>Rhabditidae</taxon>
        <taxon>Peloderinae</taxon>
        <taxon>Caenorhabditis</taxon>
    </lineage>
</organism>
<name>A0A8S1EP88_9PELO</name>
<keyword evidence="3" id="KW-1185">Reference proteome</keyword>
<gene>
    <name evidence="2" type="ORF">CBOVIS_LOCUS2703</name>
</gene>
<evidence type="ECO:0000256" key="1">
    <source>
        <dbReference type="SAM" id="MobiDB-lite"/>
    </source>
</evidence>
<reference evidence="2 3" key="1">
    <citation type="submission" date="2020-04" db="EMBL/GenBank/DDBJ databases">
        <authorList>
            <person name="Laetsch R D."/>
            <person name="Stevens L."/>
            <person name="Kumar S."/>
            <person name="Blaxter L. M."/>
        </authorList>
    </citation>
    <scope>NUCLEOTIDE SEQUENCE [LARGE SCALE GENOMIC DNA]</scope>
</reference>
<accession>A0A8S1EP88</accession>
<feature type="region of interest" description="Disordered" evidence="1">
    <location>
        <begin position="221"/>
        <end position="257"/>
    </location>
</feature>
<evidence type="ECO:0000313" key="2">
    <source>
        <dbReference type="EMBL" id="CAB3399605.1"/>
    </source>
</evidence>
<protein>
    <submittedName>
        <fullName evidence="2">Uncharacterized protein</fullName>
    </submittedName>
</protein>
<proteinExistence type="predicted"/>
<feature type="compositionally biased region" description="Acidic residues" evidence="1">
    <location>
        <begin position="221"/>
        <end position="246"/>
    </location>
</feature>